<dbReference type="InterPro" id="IPR029058">
    <property type="entry name" value="AB_hydrolase_fold"/>
</dbReference>
<sequence length="890" mass="98367">MTVTRDMLRQIMRNASGSRLAQCVQPLNDAMVEFAINTLPRAAAFIAQLAHESGQLQFMEEIWGPTAAQKRYEPPSDLATKLGNTQRGDGFLFRGRGPIQLTGRANYTRYGELLGLDLVGDPDRVATPEVGCRVAGLFWQRNGLNELADAGDFTKITKRINGGLNGLAEREALHRIALEVLASAFPAGRAGAARRAAATLETPAPRAALSRGTEQVIKAEDKLPTPASLVKKLSLKRIFDARADTMDFRDRMFEPTLIEVPTHIPLGDYLDYQVPILDQGQEGACTGYGLATVANYLLRRRRVIPDCTPVSPRMFYDLARRYDEWPGEDYSGSSARGAMKGWHKHGVCKEDFYPAQPQDRNGLTTERTSDARRRPLGAYFRVNHRDLVAMHAAIAEVGILYATCVVHQGWRSIGADGRIALTDQTLGGHAFAIVAYDDEGFWLQNSWGPTWGLRGFAHLSYDDWLRNGTDVWVARLGAPVTLREVESTAVAHAASSGESIAYAYSDLRPHIVSVGNDGVLSPGGDYGVTPEGLQHIFDVDIPRVTTDWPVVRVLLYAHGGLVDEASAVQRLADYRPKLLPQQVYPLAFIWHTDFWTTITNILQDAMRRRRPEGVLDAAKDFMLDRLDDALEPVARLLTGRSSWSEMKENALAASDSKGAARMVVKHLKTLSQQTQALGKRLEIHLVGHSAGSILHAGLVKQLLENGLLIDSCTLWAPACTVELFNQNYLEPIQTKQIRRFNLFVLSDKAEQDDNCARIYNKSLLYLVSNAFEDKARIPGFRDGEPILGMHRYLDKSLLRLFKANGRNQLVVAPGGDGAASGPTSEARRHGDFDDDWMTVASTFALIVNKPTEEAIQAPNGKNGSAPEKSPFHRNESSLRDRRAALDARTQ</sequence>
<evidence type="ECO:0000259" key="2">
    <source>
        <dbReference type="Pfam" id="PF00112"/>
    </source>
</evidence>
<protein>
    <recommendedName>
        <fullName evidence="6">Peptidase C1</fullName>
    </recommendedName>
</protein>
<dbReference type="SUPFAM" id="SSF53474">
    <property type="entry name" value="alpha/beta-Hydrolases"/>
    <property type="match status" value="1"/>
</dbReference>
<feature type="domain" description="Peptidase C1A papain C-terminal" evidence="2">
    <location>
        <begin position="306"/>
        <end position="461"/>
    </location>
</feature>
<dbReference type="InterPro" id="IPR038765">
    <property type="entry name" value="Papain-like_cys_pep_sf"/>
</dbReference>
<keyword evidence="5" id="KW-1185">Reference proteome</keyword>
<dbReference type="InterPro" id="IPR023346">
    <property type="entry name" value="Lysozyme-like_dom_sf"/>
</dbReference>
<dbReference type="RefSeq" id="WP_223992238.1">
    <property type="nucleotide sequence ID" value="NZ_CAJZAG010000009.1"/>
</dbReference>
<dbReference type="Gene3D" id="3.90.70.10">
    <property type="entry name" value="Cysteine proteinases"/>
    <property type="match status" value="1"/>
</dbReference>
<evidence type="ECO:0000259" key="3">
    <source>
        <dbReference type="Pfam" id="PF00182"/>
    </source>
</evidence>
<dbReference type="PANTHER" id="PTHR34408">
    <property type="entry name" value="FAMILY PROTEIN, PUTATIVE-RELATED"/>
    <property type="match status" value="1"/>
</dbReference>
<dbReference type="SUPFAM" id="SSF54001">
    <property type="entry name" value="Cysteine proteinases"/>
    <property type="match status" value="1"/>
</dbReference>
<evidence type="ECO:0000313" key="5">
    <source>
        <dbReference type="Proteomes" id="UP000706525"/>
    </source>
</evidence>
<evidence type="ECO:0008006" key="6">
    <source>
        <dbReference type="Google" id="ProtNLM"/>
    </source>
</evidence>
<dbReference type="PANTHER" id="PTHR34408:SF1">
    <property type="entry name" value="GLYCOSYL HYDROLASE FAMILY 19 DOMAIN-CONTAINING PROTEIN HI_1415"/>
    <property type="match status" value="1"/>
</dbReference>
<organism evidence="4 5">
    <name type="scientific">Cupriavidus pampae</name>
    <dbReference type="NCBI Taxonomy" id="659251"/>
    <lineage>
        <taxon>Bacteria</taxon>
        <taxon>Pseudomonadati</taxon>
        <taxon>Pseudomonadota</taxon>
        <taxon>Betaproteobacteria</taxon>
        <taxon>Burkholderiales</taxon>
        <taxon>Burkholderiaceae</taxon>
        <taxon>Cupriavidus</taxon>
    </lineage>
</organism>
<dbReference type="CDD" id="cd02619">
    <property type="entry name" value="Peptidase_C1"/>
    <property type="match status" value="1"/>
</dbReference>
<evidence type="ECO:0000256" key="1">
    <source>
        <dbReference type="SAM" id="MobiDB-lite"/>
    </source>
</evidence>
<feature type="compositionally biased region" description="Basic and acidic residues" evidence="1">
    <location>
        <begin position="869"/>
        <end position="890"/>
    </location>
</feature>
<dbReference type="SUPFAM" id="SSF53955">
    <property type="entry name" value="Lysozyme-like"/>
    <property type="match status" value="1"/>
</dbReference>
<gene>
    <name evidence="4" type="ORF">LMG32289_04485</name>
</gene>
<dbReference type="Pfam" id="PF00182">
    <property type="entry name" value="Glyco_hydro_19"/>
    <property type="match status" value="1"/>
</dbReference>
<evidence type="ECO:0000313" key="4">
    <source>
        <dbReference type="EMBL" id="CAG9180058.1"/>
    </source>
</evidence>
<dbReference type="InterPro" id="IPR052354">
    <property type="entry name" value="Cell_Wall_Dynamics_Protein"/>
</dbReference>
<comment type="caution">
    <text evidence="4">The sequence shown here is derived from an EMBL/GenBank/DDBJ whole genome shotgun (WGS) entry which is preliminary data.</text>
</comment>
<feature type="domain" description="Glycoside hydrolase family 19 catalytic" evidence="3">
    <location>
        <begin position="42"/>
        <end position="140"/>
    </location>
</feature>
<name>A0ABN7Z274_9BURK</name>
<feature type="region of interest" description="Disordered" evidence="1">
    <location>
        <begin position="850"/>
        <end position="890"/>
    </location>
</feature>
<feature type="region of interest" description="Disordered" evidence="1">
    <location>
        <begin position="812"/>
        <end position="831"/>
    </location>
</feature>
<dbReference type="InterPro" id="IPR000726">
    <property type="entry name" value="Glyco_hydro_19_cat"/>
</dbReference>
<dbReference type="Pfam" id="PF00112">
    <property type="entry name" value="Peptidase_C1"/>
    <property type="match status" value="1"/>
</dbReference>
<dbReference type="Gene3D" id="1.10.530.10">
    <property type="match status" value="1"/>
</dbReference>
<dbReference type="EMBL" id="CAJZAG010000009">
    <property type="protein sequence ID" value="CAG9180058.1"/>
    <property type="molecule type" value="Genomic_DNA"/>
</dbReference>
<reference evidence="4 5" key="1">
    <citation type="submission" date="2021-08" db="EMBL/GenBank/DDBJ databases">
        <authorList>
            <person name="Peeters C."/>
        </authorList>
    </citation>
    <scope>NUCLEOTIDE SEQUENCE [LARGE SCALE GENOMIC DNA]</scope>
    <source>
        <strain evidence="4 5">LMG 32289</strain>
    </source>
</reference>
<accession>A0ABN7Z274</accession>
<dbReference type="InterPro" id="IPR000668">
    <property type="entry name" value="Peptidase_C1A_C"/>
</dbReference>
<proteinExistence type="predicted"/>
<dbReference type="Proteomes" id="UP000706525">
    <property type="component" value="Unassembled WGS sequence"/>
</dbReference>